<accession>A0ABS2P9M5</accession>
<evidence type="ECO:0000256" key="1">
    <source>
        <dbReference type="SAM" id="SignalP"/>
    </source>
</evidence>
<dbReference type="InterPro" id="IPR023631">
    <property type="entry name" value="Amidase_dom"/>
</dbReference>
<gene>
    <name evidence="3" type="ORF">JOD17_001211</name>
</gene>
<dbReference type="RefSeq" id="WP_204696214.1">
    <property type="nucleotide sequence ID" value="NZ_JAFBEC010000003.1"/>
</dbReference>
<evidence type="ECO:0000313" key="3">
    <source>
        <dbReference type="EMBL" id="MBM7632118.1"/>
    </source>
</evidence>
<comment type="caution">
    <text evidence="3">The sequence shown here is derived from an EMBL/GenBank/DDBJ whole genome shotgun (WGS) entry which is preliminary data.</text>
</comment>
<sequence>MRAHTYLNVKRAAFLSVSALALSIASVTPAAAEEEFELLEVTVSDLQEAYEDGTYTAEQVTESYLERIERYEDHYNAFTFLNDQAIEDAKASDERIQNGEAGTLEGIPVVIKEAVDVEGFQSTFGWEGFGPDSSISIVPELDAPIVQDLRAEGAIIVGKTNIPAFSTSGTRADTSWAGDTYNAVDRALAPGGSSSGTATAISGNFAVLGVAEETGGSIQNPAAAQSLVSVKPSFGLVPNTGTTPLAANTRDVLGPHSRSVEDAAIMLDVTAGYTVQDPKTIAAIGNIPANGYADSLSEDSLEGKRIGLYGEGWRDEELSEETEELYERSIEELEALGAKVVEDPFAGSEFIDVMEQYGNIGYEALVSDFQAYLDRLNPSGDLPSIAELFEQAEEVPWAEGGPLAHFGNRGVDFEEDLQNPYDIPKQVEFTKARTAYLHIVDQVIEDHDLDGFVYPQMSEEIPNLHGGDHSATTVLEINMSGLPLVTVPAGNYESGSPFSLAFFGEMWSEQELLAMAYSYEQETNYREAPVLEQPEQDESVIRNIQPTEDQTLQAGESVRVSFEGESGLEASFAIRIPLFTRAAAPTEIMMREVEDGYYEGYWTATNNLQVEGAEIEIKAIDQEGQEFREVAEGRLSIEQ</sequence>
<dbReference type="EMBL" id="JAFBEC010000003">
    <property type="protein sequence ID" value="MBM7632118.1"/>
    <property type="molecule type" value="Genomic_DNA"/>
</dbReference>
<feature type="signal peptide" evidence="1">
    <location>
        <begin position="1"/>
        <end position="32"/>
    </location>
</feature>
<evidence type="ECO:0000259" key="2">
    <source>
        <dbReference type="Pfam" id="PF01425"/>
    </source>
</evidence>
<feature type="chain" id="PRO_5047447199" evidence="1">
    <location>
        <begin position="33"/>
        <end position="639"/>
    </location>
</feature>
<dbReference type="SUPFAM" id="SSF75304">
    <property type="entry name" value="Amidase signature (AS) enzymes"/>
    <property type="match status" value="1"/>
</dbReference>
<evidence type="ECO:0000313" key="4">
    <source>
        <dbReference type="Proteomes" id="UP000741863"/>
    </source>
</evidence>
<keyword evidence="1" id="KW-0732">Signal</keyword>
<reference evidence="3 4" key="1">
    <citation type="submission" date="2021-01" db="EMBL/GenBank/DDBJ databases">
        <title>Genomic Encyclopedia of Type Strains, Phase IV (KMG-IV): sequencing the most valuable type-strain genomes for metagenomic binning, comparative biology and taxonomic classification.</title>
        <authorList>
            <person name="Goeker M."/>
        </authorList>
    </citation>
    <scope>NUCLEOTIDE SEQUENCE [LARGE SCALE GENOMIC DNA]</scope>
    <source>
        <strain evidence="3 4">DSM 25540</strain>
    </source>
</reference>
<dbReference type="Pfam" id="PF01425">
    <property type="entry name" value="Amidase"/>
    <property type="match status" value="1"/>
</dbReference>
<protein>
    <submittedName>
        <fullName evidence="3">Asp-tRNA(Asn)/Glu-tRNA(Gln) amidotransferase A subunit family amidase</fullName>
    </submittedName>
</protein>
<dbReference type="Gene3D" id="3.90.1300.10">
    <property type="entry name" value="Amidase signature (AS) domain"/>
    <property type="match status" value="1"/>
</dbReference>
<name>A0ABS2P9M5_9BACL</name>
<dbReference type="PANTHER" id="PTHR42678:SF34">
    <property type="entry name" value="OS04G0183300 PROTEIN"/>
    <property type="match status" value="1"/>
</dbReference>
<feature type="domain" description="Amidase" evidence="2">
    <location>
        <begin position="60"/>
        <end position="513"/>
    </location>
</feature>
<dbReference type="Proteomes" id="UP000741863">
    <property type="component" value="Unassembled WGS sequence"/>
</dbReference>
<keyword evidence="4" id="KW-1185">Reference proteome</keyword>
<dbReference type="PANTHER" id="PTHR42678">
    <property type="entry name" value="AMIDASE"/>
    <property type="match status" value="1"/>
</dbReference>
<dbReference type="InterPro" id="IPR036928">
    <property type="entry name" value="AS_sf"/>
</dbReference>
<organism evidence="3 4">
    <name type="scientific">Geomicrobium sediminis</name>
    <dbReference type="NCBI Taxonomy" id="1347788"/>
    <lineage>
        <taxon>Bacteria</taxon>
        <taxon>Bacillati</taxon>
        <taxon>Bacillota</taxon>
        <taxon>Bacilli</taxon>
        <taxon>Bacillales</taxon>
        <taxon>Geomicrobium</taxon>
    </lineage>
</organism>
<proteinExistence type="predicted"/>